<dbReference type="Proteomes" id="UP000266841">
    <property type="component" value="Unassembled WGS sequence"/>
</dbReference>
<gene>
    <name evidence="2" type="ORF">THAOC_16964</name>
</gene>
<sequence>MIIADVGSADALKAFGFLLKKLNQAPVDFADLATERGPATGRGRNSSAVLPSGSTSISRGSAAALSPERTEKSWRSKKYATVGPSPGEFDGGTTPAGSRGDDSLAIVLPYCSQGRVRVCGDCACGDTLGERANLILISSHLTAARKIRQAQSASIGKIAVEYSWDELAACIFRSLWRYPDYL</sequence>
<accession>K0S8E1</accession>
<dbReference type="EMBL" id="AGNL01018890">
    <property type="protein sequence ID" value="EJK62428.1"/>
    <property type="molecule type" value="Genomic_DNA"/>
</dbReference>
<evidence type="ECO:0000313" key="2">
    <source>
        <dbReference type="EMBL" id="EJK62428.1"/>
    </source>
</evidence>
<protein>
    <submittedName>
        <fullName evidence="2">Uncharacterized protein</fullName>
    </submittedName>
</protein>
<proteinExistence type="predicted"/>
<feature type="region of interest" description="Disordered" evidence="1">
    <location>
        <begin position="35"/>
        <end position="100"/>
    </location>
</feature>
<evidence type="ECO:0000256" key="1">
    <source>
        <dbReference type="SAM" id="MobiDB-lite"/>
    </source>
</evidence>
<reference evidence="2 3" key="1">
    <citation type="journal article" date="2012" name="Genome Biol.">
        <title>Genome and low-iron response of an oceanic diatom adapted to chronic iron limitation.</title>
        <authorList>
            <person name="Lommer M."/>
            <person name="Specht M."/>
            <person name="Roy A.S."/>
            <person name="Kraemer L."/>
            <person name="Andreson R."/>
            <person name="Gutowska M.A."/>
            <person name="Wolf J."/>
            <person name="Bergner S.V."/>
            <person name="Schilhabel M.B."/>
            <person name="Klostermeier U.C."/>
            <person name="Beiko R.G."/>
            <person name="Rosenstiel P."/>
            <person name="Hippler M."/>
            <person name="Laroche J."/>
        </authorList>
    </citation>
    <scope>NUCLEOTIDE SEQUENCE [LARGE SCALE GENOMIC DNA]</scope>
    <source>
        <strain evidence="2 3">CCMP1005</strain>
    </source>
</reference>
<evidence type="ECO:0000313" key="3">
    <source>
        <dbReference type="Proteomes" id="UP000266841"/>
    </source>
</evidence>
<name>K0S8E1_THAOC</name>
<feature type="compositionally biased region" description="Polar residues" evidence="1">
    <location>
        <begin position="43"/>
        <end position="59"/>
    </location>
</feature>
<keyword evidence="3" id="KW-1185">Reference proteome</keyword>
<comment type="caution">
    <text evidence="2">The sequence shown here is derived from an EMBL/GenBank/DDBJ whole genome shotgun (WGS) entry which is preliminary data.</text>
</comment>
<dbReference type="AlphaFoldDB" id="K0S8E1"/>
<organism evidence="2 3">
    <name type="scientific">Thalassiosira oceanica</name>
    <name type="common">Marine diatom</name>
    <dbReference type="NCBI Taxonomy" id="159749"/>
    <lineage>
        <taxon>Eukaryota</taxon>
        <taxon>Sar</taxon>
        <taxon>Stramenopiles</taxon>
        <taxon>Ochrophyta</taxon>
        <taxon>Bacillariophyta</taxon>
        <taxon>Coscinodiscophyceae</taxon>
        <taxon>Thalassiosirophycidae</taxon>
        <taxon>Thalassiosirales</taxon>
        <taxon>Thalassiosiraceae</taxon>
        <taxon>Thalassiosira</taxon>
    </lineage>
</organism>